<evidence type="ECO:0000313" key="4">
    <source>
        <dbReference type="Proteomes" id="UP000014760"/>
    </source>
</evidence>
<name>R7TA64_CAPTE</name>
<dbReference type="EMBL" id="AMQN01015422">
    <property type="status" value="NOT_ANNOTATED_CDS"/>
    <property type="molecule type" value="Genomic_DNA"/>
</dbReference>
<evidence type="ECO:0000313" key="3">
    <source>
        <dbReference type="EnsemblMetazoa" id="CapteP122410"/>
    </source>
</evidence>
<dbReference type="HOGENOM" id="CLU_093510_0_0_1"/>
<keyword evidence="4" id="KW-1185">Reference proteome</keyword>
<sequence>MSRDVSVDTQYQEFLKETYNKERDTRLDWHMKKMADKKTTEKDSKQMDVFRKKIEAACPKPQSLPHLKNAKPKNYHRHKTMNDFSSLAAFREKRGRVSIVPDMLPAPERSKTLLYDGFTKEEKGRYQYLNHRRLTIPENKYRFPILSNMDYGWGLNDVIKPADISKPDAGRTRIIATTFYRPNGIPGLRCSATY</sequence>
<reference evidence="4" key="1">
    <citation type="submission" date="2012-12" db="EMBL/GenBank/DDBJ databases">
        <authorList>
            <person name="Hellsten U."/>
            <person name="Grimwood J."/>
            <person name="Chapman J.A."/>
            <person name="Shapiro H."/>
            <person name="Aerts A."/>
            <person name="Otillar R.P."/>
            <person name="Terry A.Y."/>
            <person name="Boore J.L."/>
            <person name="Simakov O."/>
            <person name="Marletaz F."/>
            <person name="Cho S.-J."/>
            <person name="Edsinger-Gonzales E."/>
            <person name="Havlak P."/>
            <person name="Kuo D.-H."/>
            <person name="Larsson T."/>
            <person name="Lv J."/>
            <person name="Arendt D."/>
            <person name="Savage R."/>
            <person name="Osoegawa K."/>
            <person name="de Jong P."/>
            <person name="Lindberg D.R."/>
            <person name="Seaver E.C."/>
            <person name="Weisblat D.A."/>
            <person name="Putnam N.H."/>
            <person name="Grigoriev I.V."/>
            <person name="Rokhsar D.S."/>
        </authorList>
    </citation>
    <scope>NUCLEOTIDE SEQUENCE</scope>
    <source>
        <strain evidence="4">I ESC-2004</strain>
    </source>
</reference>
<reference evidence="2 4" key="2">
    <citation type="journal article" date="2013" name="Nature">
        <title>Insights into bilaterian evolution from three spiralian genomes.</title>
        <authorList>
            <person name="Simakov O."/>
            <person name="Marletaz F."/>
            <person name="Cho S.J."/>
            <person name="Edsinger-Gonzales E."/>
            <person name="Havlak P."/>
            <person name="Hellsten U."/>
            <person name="Kuo D.H."/>
            <person name="Larsson T."/>
            <person name="Lv J."/>
            <person name="Arendt D."/>
            <person name="Savage R."/>
            <person name="Osoegawa K."/>
            <person name="de Jong P."/>
            <person name="Grimwood J."/>
            <person name="Chapman J.A."/>
            <person name="Shapiro H."/>
            <person name="Aerts A."/>
            <person name="Otillar R.P."/>
            <person name="Terry A.Y."/>
            <person name="Boore J.L."/>
            <person name="Grigoriev I.V."/>
            <person name="Lindberg D.R."/>
            <person name="Seaver E.C."/>
            <person name="Weisblat D.A."/>
            <person name="Putnam N.H."/>
            <person name="Rokhsar D.S."/>
        </authorList>
    </citation>
    <scope>NUCLEOTIDE SEQUENCE</scope>
    <source>
        <strain evidence="2 4">I ESC-2004</strain>
    </source>
</reference>
<dbReference type="OrthoDB" id="410807at2759"/>
<dbReference type="Pfam" id="PF22589">
    <property type="entry name" value="SPMIP1"/>
    <property type="match status" value="1"/>
</dbReference>
<dbReference type="OMA" id="QRQNFWK"/>
<feature type="domain" description="Sperm microtubule inner protein 1 C-terminal" evidence="1">
    <location>
        <begin position="61"/>
        <end position="185"/>
    </location>
</feature>
<dbReference type="EnsemblMetazoa" id="CapteT122410">
    <property type="protein sequence ID" value="CapteP122410"/>
    <property type="gene ID" value="CapteG122410"/>
</dbReference>
<dbReference type="Proteomes" id="UP000014760">
    <property type="component" value="Unassembled WGS sequence"/>
</dbReference>
<organism evidence="2">
    <name type="scientific">Capitella teleta</name>
    <name type="common">Polychaete worm</name>
    <dbReference type="NCBI Taxonomy" id="283909"/>
    <lineage>
        <taxon>Eukaryota</taxon>
        <taxon>Metazoa</taxon>
        <taxon>Spiralia</taxon>
        <taxon>Lophotrochozoa</taxon>
        <taxon>Annelida</taxon>
        <taxon>Polychaeta</taxon>
        <taxon>Sedentaria</taxon>
        <taxon>Scolecida</taxon>
        <taxon>Capitellidae</taxon>
        <taxon>Capitella</taxon>
    </lineage>
</organism>
<dbReference type="EMBL" id="KB311889">
    <property type="protein sequence ID" value="ELT88275.1"/>
    <property type="molecule type" value="Genomic_DNA"/>
</dbReference>
<evidence type="ECO:0000259" key="1">
    <source>
        <dbReference type="Pfam" id="PF22589"/>
    </source>
</evidence>
<gene>
    <name evidence="2" type="ORF">CAPTEDRAFT_122410</name>
</gene>
<proteinExistence type="predicted"/>
<dbReference type="AlphaFoldDB" id="R7TA64"/>
<protein>
    <recommendedName>
        <fullName evidence="1">Sperm microtubule inner protein 1 C-terminal domain-containing protein</fullName>
    </recommendedName>
</protein>
<dbReference type="InterPro" id="IPR054323">
    <property type="entry name" value="SPMIP1_C"/>
</dbReference>
<dbReference type="PANTHER" id="PTHR35826:SF1">
    <property type="entry name" value="PROTEIN ATP6V1FNB-LIKE"/>
    <property type="match status" value="1"/>
</dbReference>
<accession>R7TA64</accession>
<reference evidence="3" key="3">
    <citation type="submission" date="2015-06" db="UniProtKB">
        <authorList>
            <consortium name="EnsemblMetazoa"/>
        </authorList>
    </citation>
    <scope>IDENTIFICATION</scope>
</reference>
<dbReference type="PANTHER" id="PTHR35826">
    <property type="entry name" value="PROTEIN ATP6V1FNB-LIKE"/>
    <property type="match status" value="1"/>
</dbReference>
<evidence type="ECO:0000313" key="2">
    <source>
        <dbReference type="EMBL" id="ELT88275.1"/>
    </source>
</evidence>